<sequence>MPPPRLLLLRFKYNIFEQSPNCLGITPLRLFAARSR</sequence>
<protein>
    <submittedName>
        <fullName evidence="1">Uncharacterized protein</fullName>
    </submittedName>
</protein>
<accession>A0A2P2QSF9</accession>
<reference evidence="1" key="1">
    <citation type="submission" date="2018-02" db="EMBL/GenBank/DDBJ databases">
        <title>Rhizophora mucronata_Transcriptome.</title>
        <authorList>
            <person name="Meera S.P."/>
            <person name="Sreeshan A."/>
            <person name="Augustine A."/>
        </authorList>
    </citation>
    <scope>NUCLEOTIDE SEQUENCE</scope>
    <source>
        <tissue evidence="1">Leaf</tissue>
    </source>
</reference>
<proteinExistence type="predicted"/>
<name>A0A2P2QSF9_RHIMU</name>
<dbReference type="EMBL" id="GGEC01089465">
    <property type="protein sequence ID" value="MBX69949.1"/>
    <property type="molecule type" value="Transcribed_RNA"/>
</dbReference>
<organism evidence="1">
    <name type="scientific">Rhizophora mucronata</name>
    <name type="common">Asiatic mangrove</name>
    <dbReference type="NCBI Taxonomy" id="61149"/>
    <lineage>
        <taxon>Eukaryota</taxon>
        <taxon>Viridiplantae</taxon>
        <taxon>Streptophyta</taxon>
        <taxon>Embryophyta</taxon>
        <taxon>Tracheophyta</taxon>
        <taxon>Spermatophyta</taxon>
        <taxon>Magnoliopsida</taxon>
        <taxon>eudicotyledons</taxon>
        <taxon>Gunneridae</taxon>
        <taxon>Pentapetalae</taxon>
        <taxon>rosids</taxon>
        <taxon>fabids</taxon>
        <taxon>Malpighiales</taxon>
        <taxon>Rhizophoraceae</taxon>
        <taxon>Rhizophora</taxon>
    </lineage>
</organism>
<dbReference type="AlphaFoldDB" id="A0A2P2QSF9"/>
<evidence type="ECO:0000313" key="1">
    <source>
        <dbReference type="EMBL" id="MBX69949.1"/>
    </source>
</evidence>